<keyword evidence="1" id="KW-0472">Membrane</keyword>
<organism evidence="3 4">
    <name type="scientific">Vibrio genomosp. F6 str. FF-238</name>
    <dbReference type="NCBI Taxonomy" id="1191298"/>
    <lineage>
        <taxon>Bacteria</taxon>
        <taxon>Pseudomonadati</taxon>
        <taxon>Pseudomonadota</taxon>
        <taxon>Gammaproteobacteria</taxon>
        <taxon>Vibrionales</taxon>
        <taxon>Vibrionaceae</taxon>
        <taxon>Vibrio</taxon>
    </lineage>
</organism>
<dbReference type="Pfam" id="PF13413">
    <property type="entry name" value="HTH_25"/>
    <property type="match status" value="1"/>
</dbReference>
<dbReference type="InterPro" id="IPR050400">
    <property type="entry name" value="Bact_Cytoskel_RodZ"/>
</dbReference>
<dbReference type="AlphaFoldDB" id="A0A1E5CY69"/>
<feature type="domain" description="HTH cro/C1-type" evidence="2">
    <location>
        <begin position="22"/>
        <end position="54"/>
    </location>
</feature>
<dbReference type="InterPro" id="IPR025194">
    <property type="entry name" value="RodZ-like_C"/>
</dbReference>
<keyword evidence="1" id="KW-0812">Transmembrane</keyword>
<dbReference type="PANTHER" id="PTHR34475">
    <property type="match status" value="1"/>
</dbReference>
<sequence length="331" mass="35956">MTTEQESCTDQAPVQIEAGTLLKQKRELLGLSQKQIADRLRLRISTIQKIENNEFESVQVATFTRGYLRSYAKAVSLDEKEVLSALDHTGDAQHKEQEMQSFSRKTKVEKHNNRIMKLTWGIFAIIAGISSLWWWQNQQQDTLTISLNETTEAKAEVKDLAEPAAVDTISTESEELVAPAVEDTLSQDANDLTSEVPVANSVEVDSGSADLSSNIAASEQIQEPVVQDKMVQPTATATISTPTTESNTSADSNEKAISMTFTSDCWILLKDSNGKTLSTGVKKAGQTIQLSAIGPVKVILGAPEGVSMTFASEPVDLSGYTSGKVARFTLP</sequence>
<keyword evidence="4" id="KW-1185">Reference proteome</keyword>
<dbReference type="SMART" id="SM00530">
    <property type="entry name" value="HTH_XRE"/>
    <property type="match status" value="1"/>
</dbReference>
<evidence type="ECO:0000313" key="4">
    <source>
        <dbReference type="Proteomes" id="UP000094165"/>
    </source>
</evidence>
<dbReference type="EMBL" id="AJYW02000134">
    <property type="protein sequence ID" value="OEE75785.1"/>
    <property type="molecule type" value="Genomic_DNA"/>
</dbReference>
<gene>
    <name evidence="3" type="ORF">A130_05225</name>
</gene>
<accession>A0A1E5CY69</accession>
<dbReference type="GO" id="GO:0003677">
    <property type="term" value="F:DNA binding"/>
    <property type="evidence" value="ECO:0007669"/>
    <property type="project" value="InterPro"/>
</dbReference>
<proteinExistence type="predicted"/>
<reference evidence="3 4" key="1">
    <citation type="journal article" date="2012" name="Science">
        <title>Ecological populations of bacteria act as socially cohesive units of antibiotic production and resistance.</title>
        <authorList>
            <person name="Cordero O.X."/>
            <person name="Wildschutte H."/>
            <person name="Kirkup B."/>
            <person name="Proehl S."/>
            <person name="Ngo L."/>
            <person name="Hussain F."/>
            <person name="Le Roux F."/>
            <person name="Mincer T."/>
            <person name="Polz M.F."/>
        </authorList>
    </citation>
    <scope>NUCLEOTIDE SEQUENCE [LARGE SCALE GENOMIC DNA]</scope>
    <source>
        <strain evidence="3 4">FF-238</strain>
    </source>
</reference>
<dbReference type="SUPFAM" id="SSF47413">
    <property type="entry name" value="lambda repressor-like DNA-binding domains"/>
    <property type="match status" value="1"/>
</dbReference>
<name>A0A1E5CY69_9VIBR</name>
<dbReference type="PROSITE" id="PS50943">
    <property type="entry name" value="HTH_CROC1"/>
    <property type="match status" value="1"/>
</dbReference>
<feature type="transmembrane region" description="Helical" evidence="1">
    <location>
        <begin position="115"/>
        <end position="135"/>
    </location>
</feature>
<dbReference type="Proteomes" id="UP000094165">
    <property type="component" value="Unassembled WGS sequence"/>
</dbReference>
<dbReference type="InterPro" id="IPR001387">
    <property type="entry name" value="Cro/C1-type_HTH"/>
</dbReference>
<dbReference type="RefSeq" id="WP_017053770.1">
    <property type="nucleotide sequence ID" value="NZ_AJYW02000134.1"/>
</dbReference>
<evidence type="ECO:0000256" key="1">
    <source>
        <dbReference type="SAM" id="Phobius"/>
    </source>
</evidence>
<dbReference type="Gene3D" id="1.10.260.40">
    <property type="entry name" value="lambda repressor-like DNA-binding domains"/>
    <property type="match status" value="1"/>
</dbReference>
<comment type="caution">
    <text evidence="3">The sequence shown here is derived from an EMBL/GenBank/DDBJ whole genome shotgun (WGS) entry which is preliminary data.</text>
</comment>
<dbReference type="InterPro" id="IPR010982">
    <property type="entry name" value="Lambda_DNA-bd_dom_sf"/>
</dbReference>
<evidence type="ECO:0000313" key="3">
    <source>
        <dbReference type="EMBL" id="OEE75785.1"/>
    </source>
</evidence>
<evidence type="ECO:0000259" key="2">
    <source>
        <dbReference type="PROSITE" id="PS50943"/>
    </source>
</evidence>
<protein>
    <submittedName>
        <fullName evidence="3">Transcriptional regulator</fullName>
    </submittedName>
</protein>
<dbReference type="NCBIfam" id="NF008109">
    <property type="entry name" value="PRK10856.1"/>
    <property type="match status" value="1"/>
</dbReference>
<keyword evidence="1" id="KW-1133">Transmembrane helix</keyword>
<dbReference type="Pfam" id="PF13464">
    <property type="entry name" value="RodZ_C"/>
    <property type="match status" value="1"/>
</dbReference>
<dbReference type="CDD" id="cd00093">
    <property type="entry name" value="HTH_XRE"/>
    <property type="match status" value="1"/>
</dbReference>
<dbReference type="PANTHER" id="PTHR34475:SF1">
    <property type="entry name" value="CYTOSKELETON PROTEIN RODZ"/>
    <property type="match status" value="1"/>
</dbReference>